<reference evidence="18" key="2">
    <citation type="submission" date="2025-08" db="UniProtKB">
        <authorList>
            <consortium name="Ensembl"/>
        </authorList>
    </citation>
    <scope>IDENTIFICATION</scope>
    <source>
        <strain evidence="18">Boxer</strain>
    </source>
</reference>
<feature type="coiled-coil region" evidence="15">
    <location>
        <begin position="424"/>
        <end position="497"/>
    </location>
</feature>
<dbReference type="PROSITE" id="PS51842">
    <property type="entry name" value="IF_ROD_2"/>
    <property type="match status" value="1"/>
</dbReference>
<keyword evidence="11 15" id="KW-0175">Coiled coil</keyword>
<dbReference type="GO" id="GO:0070307">
    <property type="term" value="P:lens fiber cell development"/>
    <property type="evidence" value="ECO:0000318"/>
    <property type="project" value="GO_Central"/>
</dbReference>
<keyword evidence="10" id="KW-0403">Intermediate filament</keyword>
<keyword evidence="9" id="KW-0677">Repeat</keyword>
<feature type="compositionally biased region" description="Pro residues" evidence="16">
    <location>
        <begin position="166"/>
        <end position="182"/>
    </location>
</feature>
<evidence type="ECO:0000256" key="12">
    <source>
        <dbReference type="ARBA" id="ARBA00023136"/>
    </source>
</evidence>
<feature type="compositionally biased region" description="Gly residues" evidence="16">
    <location>
        <begin position="244"/>
        <end position="255"/>
    </location>
</feature>
<evidence type="ECO:0000256" key="5">
    <source>
        <dbReference type="ARBA" id="ARBA00022475"/>
    </source>
</evidence>
<dbReference type="PANTHER" id="PTHR14069">
    <property type="entry name" value="FILENSIN"/>
    <property type="match status" value="1"/>
</dbReference>
<proteinExistence type="predicted"/>
<evidence type="ECO:0000256" key="13">
    <source>
        <dbReference type="ARBA" id="ARBA00023212"/>
    </source>
</evidence>
<evidence type="ECO:0000256" key="10">
    <source>
        <dbReference type="ARBA" id="ARBA00022754"/>
    </source>
</evidence>
<keyword evidence="6" id="KW-0963">Cytoplasm</keyword>
<dbReference type="GO" id="GO:0005882">
    <property type="term" value="C:intermediate filament"/>
    <property type="evidence" value="ECO:0000318"/>
    <property type="project" value="GO_Central"/>
</dbReference>
<comment type="subcellular location">
    <subcellularLocation>
        <location evidence="2">Cell membrane</location>
        <topology evidence="2">Peripheral membrane protein</topology>
        <orientation evidence="2">Cytoplasmic side</orientation>
    </subcellularLocation>
    <subcellularLocation>
        <location evidence="3">Cytoplasm</location>
        <location evidence="3">Cell cortex</location>
    </subcellularLocation>
    <subcellularLocation>
        <location evidence="1">Cytoplasm</location>
        <location evidence="1">Cytoskeleton</location>
    </subcellularLocation>
</comment>
<dbReference type="GO" id="GO:0005886">
    <property type="term" value="C:plasma membrane"/>
    <property type="evidence" value="ECO:0007669"/>
    <property type="project" value="UniProtKB-SubCell"/>
</dbReference>
<feature type="compositionally biased region" description="Low complexity" evidence="16">
    <location>
        <begin position="91"/>
        <end position="101"/>
    </location>
</feature>
<evidence type="ECO:0000256" key="3">
    <source>
        <dbReference type="ARBA" id="ARBA00004544"/>
    </source>
</evidence>
<keyword evidence="8" id="KW-0273">Eye lens protein</keyword>
<evidence type="ECO:0000256" key="2">
    <source>
        <dbReference type="ARBA" id="ARBA00004413"/>
    </source>
</evidence>
<evidence type="ECO:0000313" key="18">
    <source>
        <dbReference type="Ensembl" id="ENSCAFP00845026260.1"/>
    </source>
</evidence>
<keyword evidence="7" id="KW-0597">Phosphoprotein</keyword>
<dbReference type="GO" id="GO:0005212">
    <property type="term" value="F:structural constituent of eye lens"/>
    <property type="evidence" value="ECO:0000318"/>
    <property type="project" value="GO_Central"/>
</dbReference>
<evidence type="ECO:0000256" key="14">
    <source>
        <dbReference type="ARBA" id="ARBA00031415"/>
    </source>
</evidence>
<feature type="compositionally biased region" description="Basic and acidic residues" evidence="16">
    <location>
        <begin position="762"/>
        <end position="776"/>
    </location>
</feature>
<feature type="region of interest" description="Disordered" evidence="16">
    <location>
        <begin position="609"/>
        <end position="643"/>
    </location>
</feature>
<sequence>MSELRGEIGPGRVKRAAAQPAEPTGAPLEADGPSGWRPPLLNPAGRARGDHPPSRAVQSRPAGPPGDGPKLARAPDRPAPTRPRPAPHPDAPAAGRPTPGASRGGGAVRGPGRSSPGPGGRSRGREAPAGRLAAQASDAAARSRPSGEAQTPSGARGLQPGSVPRAPAPAAAPAPQAPPHSPSSPRRSVAGTRKGAGRRRVCRATSAPQSQRQTQRAGDARREPAGGRGGAGRAGARAGRGRGRGAGGGAGGGGRGRGRGRGRASSPEPQRGCARHALPAVATQPAVRAAPRLESGRRALPRVRGRGTARPSHRLGPVGWGLPQMLGTRRRRYENECECQLLLKEMLERLNKEADEALLHNLRLQIEAQFLQDDISAAKDRYKKNLLEIQTYVTILQQIVQTTPQASAITSGMREEKLLTEREAAALQSQLEEGREVVSLLQAQRTELQAQTAALEQSIKDAHECYDDEIQLYNEQIENLRKEIEEAERSLERSSYDCRQLVVAQQTLKNELERYHRIIENEGNRLSSAFIETPVTLFTPSHGTSISSRLGGKDLARAVQDITTAKPRQKGVPKNIPRKKEIIAKDKADENLEDIPLQGPEDTKLVQVVPKEEGESKLDSRGDEASPLTPEGAPEDVPDGGQISKAFGKLFKKVKEKVKSPKEPEPPADLYTKGRHVLVSGDASYVDPGFCSYSIPAKGGVIISIEEDSLHRDSPAEPSPEQPGPPLENGQEDLQGKEGGHPSNQHTADKENEINAEGLKGPGEKQDDQKEDEESRGPCPVVTPGPEGPSTPQSQRSGVSPSGSEGRGVRSSSPQERSPPRALAYEKVEVMESIEKFSTESIQTYEETAVIVETMIGKTKANKKKSGEKSS</sequence>
<evidence type="ECO:0000256" key="11">
    <source>
        <dbReference type="ARBA" id="ARBA00023054"/>
    </source>
</evidence>
<keyword evidence="19" id="KW-1185">Reference proteome</keyword>
<evidence type="ECO:0000256" key="1">
    <source>
        <dbReference type="ARBA" id="ARBA00004245"/>
    </source>
</evidence>
<evidence type="ECO:0000256" key="9">
    <source>
        <dbReference type="ARBA" id="ARBA00022737"/>
    </source>
</evidence>
<dbReference type="SUPFAM" id="SSF64593">
    <property type="entry name" value="Intermediate filament protein, coiled coil region"/>
    <property type="match status" value="1"/>
</dbReference>
<feature type="compositionally biased region" description="Low complexity" evidence="16">
    <location>
        <begin position="796"/>
        <end position="816"/>
    </location>
</feature>
<evidence type="ECO:0000256" key="4">
    <source>
        <dbReference type="ARBA" id="ARBA00019025"/>
    </source>
</evidence>
<name>A0A8I3S3R4_CANLF</name>
<dbReference type="GO" id="GO:0005938">
    <property type="term" value="C:cell cortex"/>
    <property type="evidence" value="ECO:0007669"/>
    <property type="project" value="UniProtKB-SubCell"/>
</dbReference>
<dbReference type="FunFam" id="1.20.5.170:FF:000094">
    <property type="entry name" value="Beaded filament structural protein 1"/>
    <property type="match status" value="1"/>
</dbReference>
<feature type="compositionally biased region" description="Basic residues" evidence="16">
    <location>
        <begin position="299"/>
        <end position="313"/>
    </location>
</feature>
<feature type="region of interest" description="Disordered" evidence="16">
    <location>
        <begin position="1"/>
        <end position="316"/>
    </location>
</feature>
<dbReference type="FunCoup" id="A0A8I3S3R4">
    <property type="interactions" value="9"/>
</dbReference>
<evidence type="ECO:0000259" key="17">
    <source>
        <dbReference type="PROSITE" id="PS51842"/>
    </source>
</evidence>
<dbReference type="GeneTree" id="ENSGT00390000016976"/>
<feature type="compositionally biased region" description="Pro residues" evidence="16">
    <location>
        <begin position="77"/>
        <end position="90"/>
    </location>
</feature>
<accession>A0A8I3S3R4</accession>
<keyword evidence="13" id="KW-0206">Cytoskeleton</keyword>
<feature type="coiled-coil region" evidence="15">
    <location>
        <begin position="347"/>
        <end position="381"/>
    </location>
</feature>
<dbReference type="Gene3D" id="1.20.5.170">
    <property type="match status" value="1"/>
</dbReference>
<feature type="domain" description="IF rod" evidence="17">
    <location>
        <begin position="1"/>
        <end position="526"/>
    </location>
</feature>
<keyword evidence="5" id="KW-1003">Cell membrane</keyword>
<evidence type="ECO:0000256" key="16">
    <source>
        <dbReference type="SAM" id="MobiDB-lite"/>
    </source>
</evidence>
<evidence type="ECO:0000256" key="7">
    <source>
        <dbReference type="ARBA" id="ARBA00022553"/>
    </source>
</evidence>
<dbReference type="OrthoDB" id="9942423at2759"/>
<protein>
    <recommendedName>
        <fullName evidence="4">Filensin</fullName>
    </recommendedName>
    <alternativeName>
        <fullName evidence="14">Beaded filament structural protein 1</fullName>
    </alternativeName>
</protein>
<evidence type="ECO:0000313" key="19">
    <source>
        <dbReference type="Proteomes" id="UP000805418"/>
    </source>
</evidence>
<evidence type="ECO:0000256" key="6">
    <source>
        <dbReference type="ARBA" id="ARBA00022490"/>
    </source>
</evidence>
<dbReference type="GO" id="GO:0005737">
    <property type="term" value="C:cytoplasm"/>
    <property type="evidence" value="ECO:0000318"/>
    <property type="project" value="GO_Central"/>
</dbReference>
<dbReference type="InterPro" id="IPR039008">
    <property type="entry name" value="IF_rod_dom"/>
</dbReference>
<feature type="region of interest" description="Disordered" evidence="16">
    <location>
        <begin position="704"/>
        <end position="823"/>
    </location>
</feature>
<dbReference type="Proteomes" id="UP000805418">
    <property type="component" value="Chromosome 24"/>
</dbReference>
<dbReference type="AlphaFoldDB" id="A0A8I3S3R4"/>
<keyword evidence="12" id="KW-0472">Membrane</keyword>
<dbReference type="InterPro" id="IPR042358">
    <property type="entry name" value="BFSP1"/>
</dbReference>
<dbReference type="SMART" id="SM01391">
    <property type="entry name" value="Filament"/>
    <property type="match status" value="1"/>
</dbReference>
<feature type="compositionally biased region" description="Polar residues" evidence="16">
    <location>
        <begin position="206"/>
        <end position="215"/>
    </location>
</feature>
<reference evidence="18" key="1">
    <citation type="submission" date="2020-03" db="EMBL/GenBank/DDBJ databases">
        <title>Long-read based genome assembly of a Labrador retriever dog.</title>
        <authorList>
            <person name="Eory L."/>
            <person name="Zhang W."/>
            <person name="Schoenebeck J."/>
        </authorList>
    </citation>
    <scope>NUCLEOTIDE SEQUENCE [LARGE SCALE GENOMIC DNA]</scope>
    <source>
        <strain evidence="18">Labrador retriever</strain>
    </source>
</reference>
<evidence type="ECO:0000256" key="15">
    <source>
        <dbReference type="SAM" id="Coils"/>
    </source>
</evidence>
<feature type="compositionally biased region" description="Basic and acidic residues" evidence="16">
    <location>
        <begin position="610"/>
        <end position="624"/>
    </location>
</feature>
<reference evidence="18" key="3">
    <citation type="submission" date="2025-09" db="UniProtKB">
        <authorList>
            <consortium name="Ensembl"/>
        </authorList>
    </citation>
    <scope>IDENTIFICATION</scope>
    <source>
        <strain evidence="18">Boxer</strain>
    </source>
</reference>
<gene>
    <name evidence="18" type="primary">BFSP1</name>
</gene>
<dbReference type="PANTHER" id="PTHR14069:SF0">
    <property type="entry name" value="FILENSIN"/>
    <property type="match status" value="1"/>
</dbReference>
<feature type="compositionally biased region" description="Low complexity" evidence="16">
    <location>
        <begin position="129"/>
        <end position="146"/>
    </location>
</feature>
<dbReference type="Ensembl" id="ENSCAFT00845033545.1">
    <property type="protein sequence ID" value="ENSCAFP00845026260.1"/>
    <property type="gene ID" value="ENSCAFG00845019013.1"/>
</dbReference>
<feature type="compositionally biased region" description="Pro residues" evidence="16">
    <location>
        <begin position="717"/>
        <end position="726"/>
    </location>
</feature>
<organism evidence="18 19">
    <name type="scientific">Canis lupus familiaris</name>
    <name type="common">Dog</name>
    <name type="synonym">Canis familiaris</name>
    <dbReference type="NCBI Taxonomy" id="9615"/>
    <lineage>
        <taxon>Eukaryota</taxon>
        <taxon>Metazoa</taxon>
        <taxon>Chordata</taxon>
        <taxon>Craniata</taxon>
        <taxon>Vertebrata</taxon>
        <taxon>Euteleostomi</taxon>
        <taxon>Mammalia</taxon>
        <taxon>Eutheria</taxon>
        <taxon>Laurasiatheria</taxon>
        <taxon>Carnivora</taxon>
        <taxon>Caniformia</taxon>
        <taxon>Canidae</taxon>
        <taxon>Canis</taxon>
    </lineage>
</organism>
<evidence type="ECO:0000256" key="8">
    <source>
        <dbReference type="ARBA" id="ARBA00022613"/>
    </source>
</evidence>